<reference evidence="7" key="1">
    <citation type="journal article" date="2019" name="Int. J. Syst. Evol. Microbiol.">
        <title>The Global Catalogue of Microorganisms (GCM) 10K type strain sequencing project: providing services to taxonomists for standard genome sequencing and annotation.</title>
        <authorList>
            <consortium name="The Broad Institute Genomics Platform"/>
            <consortium name="The Broad Institute Genome Sequencing Center for Infectious Disease"/>
            <person name="Wu L."/>
            <person name="Ma J."/>
        </authorList>
    </citation>
    <scope>NUCLEOTIDE SEQUENCE [LARGE SCALE GENOMIC DNA]</scope>
    <source>
        <strain evidence="7">JCM 17939</strain>
    </source>
</reference>
<dbReference type="EC" id="3.1.3.48" evidence="2"/>
<keyword evidence="7" id="KW-1185">Reference proteome</keyword>
<accession>A0ABP8USQ4</accession>
<dbReference type="InterPro" id="IPR017867">
    <property type="entry name" value="Tyr_phospatase_low_mol_wt"/>
</dbReference>
<evidence type="ECO:0000256" key="4">
    <source>
        <dbReference type="ARBA" id="ARBA00022912"/>
    </source>
</evidence>
<dbReference type="PRINTS" id="PR00719">
    <property type="entry name" value="LMWPTPASE"/>
</dbReference>
<dbReference type="SUPFAM" id="SSF52788">
    <property type="entry name" value="Phosphotyrosine protein phosphatases I"/>
    <property type="match status" value="1"/>
</dbReference>
<name>A0ABP8USQ4_9ACTN</name>
<keyword evidence="4" id="KW-0904">Protein phosphatase</keyword>
<dbReference type="Gene3D" id="3.40.50.2300">
    <property type="match status" value="1"/>
</dbReference>
<evidence type="ECO:0000313" key="7">
    <source>
        <dbReference type="Proteomes" id="UP001501442"/>
    </source>
</evidence>
<evidence type="ECO:0000313" key="6">
    <source>
        <dbReference type="EMBL" id="GAA4639107.1"/>
    </source>
</evidence>
<evidence type="ECO:0000256" key="2">
    <source>
        <dbReference type="ARBA" id="ARBA00013064"/>
    </source>
</evidence>
<protein>
    <recommendedName>
        <fullName evidence="2">protein-tyrosine-phosphatase</fullName>
        <ecNumber evidence="2">3.1.3.48</ecNumber>
    </recommendedName>
</protein>
<dbReference type="SMART" id="SM00226">
    <property type="entry name" value="LMWPc"/>
    <property type="match status" value="1"/>
</dbReference>
<sequence>MRSERFHLLFVCTANICRSPMAAELTRLRLGAAARSGDILVSSAGTHGHDGAEMDPDAAAVLHSLGGQTVGFAARTVTVPMLSAADLVLTAERRHRAAVTALRPSAHAKMFTILEFARLVRRISPDRLAGEDIARRAQSLVREASRMRGTSPPGPLDEDIADPYQGPAEDYRACATAIQGALVLPLRRILSGP</sequence>
<dbReference type="InterPro" id="IPR036196">
    <property type="entry name" value="Ptyr_pPase_sf"/>
</dbReference>
<feature type="domain" description="Phosphotyrosine protein phosphatase I" evidence="5">
    <location>
        <begin position="6"/>
        <end position="188"/>
    </location>
</feature>
<proteinExistence type="inferred from homology"/>
<evidence type="ECO:0000259" key="5">
    <source>
        <dbReference type="SMART" id="SM00226"/>
    </source>
</evidence>
<dbReference type="RefSeq" id="WP_345442637.1">
    <property type="nucleotide sequence ID" value="NZ_BAABHK010000025.1"/>
</dbReference>
<dbReference type="Proteomes" id="UP001501442">
    <property type="component" value="Unassembled WGS sequence"/>
</dbReference>
<dbReference type="PANTHER" id="PTHR11717:SF7">
    <property type="entry name" value="LOW MOLECULAR WEIGHT PHOSPHOTYROSINE PROTEIN PHOSPHATASE"/>
    <property type="match status" value="1"/>
</dbReference>
<dbReference type="EMBL" id="BAABHK010000025">
    <property type="protein sequence ID" value="GAA4639107.1"/>
    <property type="molecule type" value="Genomic_DNA"/>
</dbReference>
<organism evidence="6 7">
    <name type="scientific">Actinoallomurus vinaceus</name>
    <dbReference type="NCBI Taxonomy" id="1080074"/>
    <lineage>
        <taxon>Bacteria</taxon>
        <taxon>Bacillati</taxon>
        <taxon>Actinomycetota</taxon>
        <taxon>Actinomycetes</taxon>
        <taxon>Streptosporangiales</taxon>
        <taxon>Thermomonosporaceae</taxon>
        <taxon>Actinoallomurus</taxon>
    </lineage>
</organism>
<comment type="caution">
    <text evidence="6">The sequence shown here is derived from an EMBL/GenBank/DDBJ whole genome shotgun (WGS) entry which is preliminary data.</text>
</comment>
<dbReference type="InterPro" id="IPR023485">
    <property type="entry name" value="Ptyr_pPase"/>
</dbReference>
<dbReference type="InterPro" id="IPR050438">
    <property type="entry name" value="LMW_PTPase"/>
</dbReference>
<dbReference type="PANTHER" id="PTHR11717">
    <property type="entry name" value="LOW MOLECULAR WEIGHT PROTEIN TYROSINE PHOSPHATASE"/>
    <property type="match status" value="1"/>
</dbReference>
<evidence type="ECO:0000256" key="3">
    <source>
        <dbReference type="ARBA" id="ARBA00022801"/>
    </source>
</evidence>
<comment type="similarity">
    <text evidence="1">Belongs to the low molecular weight phosphotyrosine protein phosphatase family.</text>
</comment>
<evidence type="ECO:0000256" key="1">
    <source>
        <dbReference type="ARBA" id="ARBA00011063"/>
    </source>
</evidence>
<gene>
    <name evidence="6" type="ORF">GCM10023196_099460</name>
</gene>
<dbReference type="Pfam" id="PF01451">
    <property type="entry name" value="LMWPc"/>
    <property type="match status" value="1"/>
</dbReference>
<keyword evidence="3" id="KW-0378">Hydrolase</keyword>